<dbReference type="PANTHER" id="PTHR31900">
    <property type="entry name" value="F-BOX/RNI SUPERFAMILY PROTEIN-RELATED"/>
    <property type="match status" value="1"/>
</dbReference>
<dbReference type="InterPro" id="IPR006566">
    <property type="entry name" value="FBD"/>
</dbReference>
<dbReference type="PANTHER" id="PTHR31900:SF32">
    <property type="entry name" value="F-BOX_RNI_FBD-LIKE DOMAIN PROTEIN"/>
    <property type="match status" value="1"/>
</dbReference>
<accession>A0A7C9ERV5</accession>
<evidence type="ECO:0000259" key="1">
    <source>
        <dbReference type="SMART" id="SM00579"/>
    </source>
</evidence>
<sequence>MPDQSGDYGWLEINAPYLLSLQILGFMDRMKCRLKNVRSLAHASLTFHMIDWISYEYEDDDNYQTRLEDDQAMVRDLMENVRHVRNLTLGTWIVQVLSTCEVKHLVRCSISMRKCLLLEVDLHPFDLPGIDMLLRSSAILETFVIDLSRPHAYEQMNNFGELSDVDGRNYWASKGMLSQCLRTVKIFGFSEPVIEFAQFLLQNAKGLEKMIFNKKNKCNDWQYYFGHEDFFKTIQKLLSLPRSSARAQIILL</sequence>
<dbReference type="SMART" id="SM00579">
    <property type="entry name" value="FBD"/>
    <property type="match status" value="1"/>
</dbReference>
<organism evidence="2">
    <name type="scientific">Opuntia streptacantha</name>
    <name type="common">Prickly pear cactus</name>
    <name type="synonym">Opuntia cardona</name>
    <dbReference type="NCBI Taxonomy" id="393608"/>
    <lineage>
        <taxon>Eukaryota</taxon>
        <taxon>Viridiplantae</taxon>
        <taxon>Streptophyta</taxon>
        <taxon>Embryophyta</taxon>
        <taxon>Tracheophyta</taxon>
        <taxon>Spermatophyta</taxon>
        <taxon>Magnoliopsida</taxon>
        <taxon>eudicotyledons</taxon>
        <taxon>Gunneridae</taxon>
        <taxon>Pentapetalae</taxon>
        <taxon>Caryophyllales</taxon>
        <taxon>Cactineae</taxon>
        <taxon>Cactaceae</taxon>
        <taxon>Opuntioideae</taxon>
        <taxon>Opuntia</taxon>
    </lineage>
</organism>
<dbReference type="AlphaFoldDB" id="A0A7C9ERV5"/>
<dbReference type="EMBL" id="GISG01241514">
    <property type="protein sequence ID" value="MBA4668828.1"/>
    <property type="molecule type" value="Transcribed_RNA"/>
</dbReference>
<proteinExistence type="predicted"/>
<evidence type="ECO:0000313" key="2">
    <source>
        <dbReference type="EMBL" id="MBA4668828.1"/>
    </source>
</evidence>
<dbReference type="InterPro" id="IPR050232">
    <property type="entry name" value="FBL13/AtMIF1-like"/>
</dbReference>
<name>A0A7C9ERV5_OPUST</name>
<reference evidence="2" key="1">
    <citation type="journal article" date="2013" name="J. Plant Res.">
        <title>Effect of fungi and light on seed germination of three Opuntia species from semiarid lands of central Mexico.</title>
        <authorList>
            <person name="Delgado-Sanchez P."/>
            <person name="Jimenez-Bremont J.F."/>
            <person name="Guerrero-Gonzalez Mde L."/>
            <person name="Flores J."/>
        </authorList>
    </citation>
    <scope>NUCLEOTIDE SEQUENCE</scope>
    <source>
        <tissue evidence="2">Cladode</tissue>
    </source>
</reference>
<feature type="domain" description="FBD" evidence="1">
    <location>
        <begin position="175"/>
        <end position="252"/>
    </location>
</feature>
<reference evidence="2" key="2">
    <citation type="submission" date="2020-07" db="EMBL/GenBank/DDBJ databases">
        <authorList>
            <person name="Vera ALvarez R."/>
            <person name="Arias-Moreno D.M."/>
            <person name="Jimenez-Jacinto V."/>
            <person name="Jimenez-Bremont J.F."/>
            <person name="Swaminathan K."/>
            <person name="Moose S.P."/>
            <person name="Guerrero-Gonzalez M.L."/>
            <person name="Marino-Ramirez L."/>
            <person name="Landsman D."/>
            <person name="Rodriguez-Kessler M."/>
            <person name="Delgado-Sanchez P."/>
        </authorList>
    </citation>
    <scope>NUCLEOTIDE SEQUENCE</scope>
    <source>
        <tissue evidence="2">Cladode</tissue>
    </source>
</reference>
<protein>
    <recommendedName>
        <fullName evidence="1">FBD domain-containing protein</fullName>
    </recommendedName>
</protein>